<evidence type="ECO:0000256" key="8">
    <source>
        <dbReference type="ARBA" id="ARBA00023239"/>
    </source>
</evidence>
<evidence type="ECO:0000259" key="10">
    <source>
        <dbReference type="SMART" id="SM00656"/>
    </source>
</evidence>
<proteinExistence type="inferred from homology"/>
<dbReference type="PANTHER" id="PTHR31683:SF187">
    <property type="entry name" value="PECTATE LYASE 18-RELATED"/>
    <property type="match status" value="1"/>
</dbReference>
<dbReference type="InterPro" id="IPR012334">
    <property type="entry name" value="Pectin_lyas_fold"/>
</dbReference>
<dbReference type="PRINTS" id="PR00807">
    <property type="entry name" value="AMBALLERGEN"/>
</dbReference>
<dbReference type="GO" id="GO:0030570">
    <property type="term" value="F:pectate lyase activity"/>
    <property type="evidence" value="ECO:0007669"/>
    <property type="project" value="UniProtKB-EC"/>
</dbReference>
<organism evidence="11 12">
    <name type="scientific">Cuscuta campestris</name>
    <dbReference type="NCBI Taxonomy" id="132261"/>
    <lineage>
        <taxon>Eukaryota</taxon>
        <taxon>Viridiplantae</taxon>
        <taxon>Streptophyta</taxon>
        <taxon>Embryophyta</taxon>
        <taxon>Tracheophyta</taxon>
        <taxon>Spermatophyta</taxon>
        <taxon>Magnoliopsida</taxon>
        <taxon>eudicotyledons</taxon>
        <taxon>Gunneridae</taxon>
        <taxon>Pentapetalae</taxon>
        <taxon>asterids</taxon>
        <taxon>lamiids</taxon>
        <taxon>Solanales</taxon>
        <taxon>Convolvulaceae</taxon>
        <taxon>Cuscuteae</taxon>
        <taxon>Cuscuta</taxon>
        <taxon>Cuscuta subgen. Grammica</taxon>
        <taxon>Cuscuta sect. Cleistogrammica</taxon>
    </lineage>
</organism>
<name>A0A484NJS9_9ASTE</name>
<evidence type="ECO:0000256" key="3">
    <source>
        <dbReference type="ARBA" id="ARBA00010980"/>
    </source>
</evidence>
<evidence type="ECO:0000256" key="2">
    <source>
        <dbReference type="ARBA" id="ARBA00005220"/>
    </source>
</evidence>
<evidence type="ECO:0000256" key="1">
    <source>
        <dbReference type="ARBA" id="ARBA00000695"/>
    </source>
</evidence>
<keyword evidence="7 9" id="KW-0106">Calcium</keyword>
<evidence type="ECO:0000313" key="12">
    <source>
        <dbReference type="Proteomes" id="UP000595140"/>
    </source>
</evidence>
<sequence length="392" mass="42768">MAGEDTPRRHPHAVDDPETIVEMVHQSIRNATRRRKLGGAGTPNPIDGCWRGDPNWADNRFRLADCAIGFGKDAKGGKGGKIYVVTDNGDADLVNPKPGTLRHAVLEDGPTWIVFEKDMTITLKGELIMTSFKTIDGRGADVHITGAGCVTVQDVTNIIIHGVSIHDCVPGGNTNIRSSWSHYGFRGVSDGDAISIFSSSHIWIDHNWLSNCKDGLVDVVEASTAVTISNNYFTKHNEVMLLGHSDGYLADRDMQVTIAFNHFGEGLVQRMPRCRLGYFHVVNNDYTHWGMYAIGGSANPTINSQGNRFTAPDARFFKKVTKENDAPESVYKTWNWRSEGDLMLNGAYFPTTGNQAANIYARASSLGARSCLQVPIITANAGALRCSPGTPC</sequence>
<dbReference type="InterPro" id="IPR018082">
    <property type="entry name" value="AmbAllergen"/>
</dbReference>
<dbReference type="UniPathway" id="UPA00545">
    <property type="reaction ID" value="UER00824"/>
</dbReference>
<keyword evidence="8 9" id="KW-0456">Lyase</keyword>
<evidence type="ECO:0000256" key="4">
    <source>
        <dbReference type="ARBA" id="ARBA00012272"/>
    </source>
</evidence>
<evidence type="ECO:0000313" key="11">
    <source>
        <dbReference type="EMBL" id="VFR00609.1"/>
    </source>
</evidence>
<evidence type="ECO:0000256" key="5">
    <source>
        <dbReference type="ARBA" id="ARBA00022723"/>
    </source>
</evidence>
<dbReference type="Proteomes" id="UP000595140">
    <property type="component" value="Unassembled WGS sequence"/>
</dbReference>
<dbReference type="PANTHER" id="PTHR31683">
    <property type="entry name" value="PECTATE LYASE 18-RELATED"/>
    <property type="match status" value="1"/>
</dbReference>
<keyword evidence="12" id="KW-1185">Reference proteome</keyword>
<evidence type="ECO:0000256" key="7">
    <source>
        <dbReference type="ARBA" id="ARBA00022837"/>
    </source>
</evidence>
<dbReference type="OrthoDB" id="1637350at2759"/>
<evidence type="ECO:0000256" key="6">
    <source>
        <dbReference type="ARBA" id="ARBA00022729"/>
    </source>
</evidence>
<reference evidence="11 12" key="1">
    <citation type="submission" date="2018-04" db="EMBL/GenBank/DDBJ databases">
        <authorList>
            <person name="Vogel A."/>
        </authorList>
    </citation>
    <scope>NUCLEOTIDE SEQUENCE [LARGE SCALE GENOMIC DNA]</scope>
</reference>
<dbReference type="AlphaFoldDB" id="A0A484NJS9"/>
<dbReference type="EMBL" id="OOIL02006707">
    <property type="protein sequence ID" value="VFR00609.1"/>
    <property type="molecule type" value="Genomic_DNA"/>
</dbReference>
<dbReference type="InterPro" id="IPR011050">
    <property type="entry name" value="Pectin_lyase_fold/virulence"/>
</dbReference>
<accession>A0A484NJS9</accession>
<dbReference type="InterPro" id="IPR045032">
    <property type="entry name" value="PEL"/>
</dbReference>
<comment type="similarity">
    <text evidence="3 9">Belongs to the polysaccharide lyase 1 family.</text>
</comment>
<gene>
    <name evidence="11" type="ORF">CCAM_LOCUS42384</name>
</gene>
<dbReference type="SUPFAM" id="SSF51126">
    <property type="entry name" value="Pectin lyase-like"/>
    <property type="match status" value="1"/>
</dbReference>
<dbReference type="EC" id="4.2.2.2" evidence="4 9"/>
<comment type="cofactor">
    <cofactor evidence="9">
        <name>Ca(2+)</name>
        <dbReference type="ChEBI" id="CHEBI:29108"/>
    </cofactor>
    <text evidence="9">Binds 1 Ca(2+) ion. Required for its activity.</text>
</comment>
<dbReference type="FunFam" id="2.160.20.10:FF:000009">
    <property type="entry name" value="Pectate lyase"/>
    <property type="match status" value="1"/>
</dbReference>
<comment type="catalytic activity">
    <reaction evidence="1 9">
        <text>Eliminative cleavage of (1-&gt;4)-alpha-D-galacturonan to give oligosaccharides with 4-deoxy-alpha-D-galact-4-enuronosyl groups at their non-reducing ends.</text>
        <dbReference type="EC" id="4.2.2.2"/>
    </reaction>
</comment>
<dbReference type="SMART" id="SM00656">
    <property type="entry name" value="Amb_all"/>
    <property type="match status" value="1"/>
</dbReference>
<dbReference type="Pfam" id="PF00544">
    <property type="entry name" value="Pectate_lyase_4"/>
    <property type="match status" value="1"/>
</dbReference>
<keyword evidence="6" id="KW-0732">Signal</keyword>
<dbReference type="GO" id="GO:0045490">
    <property type="term" value="P:pectin catabolic process"/>
    <property type="evidence" value="ECO:0007669"/>
    <property type="project" value="UniProtKB-UniPathway"/>
</dbReference>
<dbReference type="GO" id="GO:0046872">
    <property type="term" value="F:metal ion binding"/>
    <property type="evidence" value="ECO:0007669"/>
    <property type="project" value="UniProtKB-KW"/>
</dbReference>
<comment type="pathway">
    <text evidence="2 9">Glycan metabolism; pectin degradation; 2-dehydro-3-deoxy-D-gluconate from pectin: step 2/5.</text>
</comment>
<dbReference type="InterPro" id="IPR002022">
    <property type="entry name" value="Pec_lyase"/>
</dbReference>
<evidence type="ECO:0000256" key="9">
    <source>
        <dbReference type="RuleBase" id="RU361123"/>
    </source>
</evidence>
<feature type="domain" description="Pectate lyase" evidence="10">
    <location>
        <begin position="118"/>
        <end position="315"/>
    </location>
</feature>
<keyword evidence="5 9" id="KW-0479">Metal-binding</keyword>
<dbReference type="Gene3D" id="2.160.20.10">
    <property type="entry name" value="Single-stranded right-handed beta-helix, Pectin lyase-like"/>
    <property type="match status" value="1"/>
</dbReference>
<protein>
    <recommendedName>
        <fullName evidence="4 9">Pectate lyase</fullName>
        <ecNumber evidence="4 9">4.2.2.2</ecNumber>
    </recommendedName>
</protein>